<dbReference type="Gene3D" id="3.30.2310.20">
    <property type="entry name" value="RelE-like"/>
    <property type="match status" value="1"/>
</dbReference>
<dbReference type="Proteomes" id="UP000178406">
    <property type="component" value="Unassembled WGS sequence"/>
</dbReference>
<dbReference type="InterPro" id="IPR035093">
    <property type="entry name" value="RelE/ParE_toxin_dom_sf"/>
</dbReference>
<dbReference type="AlphaFoldDB" id="A0A1F5WEJ1"/>
<reference evidence="1 2" key="1">
    <citation type="journal article" date="2016" name="Nat. Commun.">
        <title>Thousands of microbial genomes shed light on interconnected biogeochemical processes in an aquifer system.</title>
        <authorList>
            <person name="Anantharaman K."/>
            <person name="Brown C.T."/>
            <person name="Hug L.A."/>
            <person name="Sharon I."/>
            <person name="Castelle C.J."/>
            <person name="Probst A.J."/>
            <person name="Thomas B.C."/>
            <person name="Singh A."/>
            <person name="Wilkins M.J."/>
            <person name="Karaoz U."/>
            <person name="Brodie E.L."/>
            <person name="Williams K.H."/>
            <person name="Hubbard S.S."/>
            <person name="Banfield J.F."/>
        </authorList>
    </citation>
    <scope>NUCLEOTIDE SEQUENCE [LARGE SCALE GENOMIC DNA]</scope>
</reference>
<sequence>MDKITKFLNKLSSKEKETVIGIIVRVLAHDFSLLDVKKLKGEENMFRVRKGSVRIIFQKQEDKIFILSVERRNDTTY</sequence>
<dbReference type="EMBL" id="MFHQ01000037">
    <property type="protein sequence ID" value="OGF73701.1"/>
    <property type="molecule type" value="Genomic_DNA"/>
</dbReference>
<dbReference type="SUPFAM" id="SSF143011">
    <property type="entry name" value="RelE-like"/>
    <property type="match status" value="1"/>
</dbReference>
<organism evidence="1 2">
    <name type="scientific">Candidatus Giovannonibacteria bacterium RIFCSPHIGHO2_02_FULL_46_20</name>
    <dbReference type="NCBI Taxonomy" id="1798338"/>
    <lineage>
        <taxon>Bacteria</taxon>
        <taxon>Candidatus Giovannoniibacteriota</taxon>
    </lineage>
</organism>
<comment type="caution">
    <text evidence="1">The sequence shown here is derived from an EMBL/GenBank/DDBJ whole genome shotgun (WGS) entry which is preliminary data.</text>
</comment>
<accession>A0A1F5WEJ1</accession>
<dbReference type="STRING" id="1798338.A3J56_01940"/>
<gene>
    <name evidence="1" type="ORF">A3J56_01940</name>
</gene>
<evidence type="ECO:0000313" key="1">
    <source>
        <dbReference type="EMBL" id="OGF73701.1"/>
    </source>
</evidence>
<proteinExistence type="predicted"/>
<evidence type="ECO:0008006" key="3">
    <source>
        <dbReference type="Google" id="ProtNLM"/>
    </source>
</evidence>
<protein>
    <recommendedName>
        <fullName evidence="3">Cytotoxic translational repressor of toxin-antitoxin stability system</fullName>
    </recommendedName>
</protein>
<name>A0A1F5WEJ1_9BACT</name>
<evidence type="ECO:0000313" key="2">
    <source>
        <dbReference type="Proteomes" id="UP000178406"/>
    </source>
</evidence>